<organism evidence="2 3">
    <name type="scientific">Chryseolinea serpens</name>
    <dbReference type="NCBI Taxonomy" id="947013"/>
    <lineage>
        <taxon>Bacteria</taxon>
        <taxon>Pseudomonadati</taxon>
        <taxon>Bacteroidota</taxon>
        <taxon>Cytophagia</taxon>
        <taxon>Cytophagales</taxon>
        <taxon>Fulvivirgaceae</taxon>
        <taxon>Chryseolinea</taxon>
    </lineage>
</organism>
<evidence type="ECO:0000313" key="3">
    <source>
        <dbReference type="Proteomes" id="UP000184212"/>
    </source>
</evidence>
<keyword evidence="1" id="KW-0732">Signal</keyword>
<dbReference type="OrthoDB" id="839537at2"/>
<gene>
    <name evidence="2" type="ORF">SAMN04488109_3136</name>
</gene>
<keyword evidence="3" id="KW-1185">Reference proteome</keyword>
<proteinExistence type="predicted"/>
<dbReference type="RefSeq" id="WP_073135773.1">
    <property type="nucleotide sequence ID" value="NZ_FQWQ01000002.1"/>
</dbReference>
<evidence type="ECO:0000313" key="2">
    <source>
        <dbReference type="EMBL" id="SHH20045.1"/>
    </source>
</evidence>
<reference evidence="2 3" key="1">
    <citation type="submission" date="2016-11" db="EMBL/GenBank/DDBJ databases">
        <authorList>
            <person name="Jaros S."/>
            <person name="Januszkiewicz K."/>
            <person name="Wedrychowicz H."/>
        </authorList>
    </citation>
    <scope>NUCLEOTIDE SEQUENCE [LARGE SCALE GENOMIC DNA]</scope>
    <source>
        <strain evidence="2 3">DSM 24574</strain>
    </source>
</reference>
<sequence length="142" mass="16154">MFLRSFLFVSLLCFTVFSHAQDAKDFMFGAAMDLAKTDYEGILKKAQFSAEGHYFFTRSITASAGFDVWTGDGVSFVLGGRWYPMDNFFTRVRGLIGENDIALGAGWNQVLSDRWRFEAMADFYFKGDFAMRAGVMYVVPHR</sequence>
<dbReference type="AlphaFoldDB" id="A0A1M5R0Z2"/>
<feature type="signal peptide" evidence="1">
    <location>
        <begin position="1"/>
        <end position="20"/>
    </location>
</feature>
<name>A0A1M5R0Z2_9BACT</name>
<evidence type="ECO:0000256" key="1">
    <source>
        <dbReference type="SAM" id="SignalP"/>
    </source>
</evidence>
<dbReference type="Proteomes" id="UP000184212">
    <property type="component" value="Unassembled WGS sequence"/>
</dbReference>
<accession>A0A1M5R0Z2</accession>
<feature type="chain" id="PRO_5012974343" evidence="1">
    <location>
        <begin position="21"/>
        <end position="142"/>
    </location>
</feature>
<protein>
    <submittedName>
        <fullName evidence="2">Uncharacterized protein</fullName>
    </submittedName>
</protein>
<dbReference type="EMBL" id="FQWQ01000002">
    <property type="protein sequence ID" value="SHH20045.1"/>
    <property type="molecule type" value="Genomic_DNA"/>
</dbReference>